<sequence>MLVERIYLKSIDSTNNLASQVLPWWCICRCAVGRWLMEMNRRVQTVKPDSLDTRFFCFVFTFWTNCILFWFGLCVNMISQERLELDIKKLENVICKLLNGRGHSTKLGINYPLRSVAEPRSEMVQDGSKLDIF</sequence>
<feature type="transmembrane region" description="Helical" evidence="1">
    <location>
        <begin position="55"/>
        <end position="73"/>
    </location>
</feature>
<dbReference type="AlphaFoldDB" id="A0A8D8Q1J7"/>
<reference evidence="2" key="1">
    <citation type="submission" date="2021-05" db="EMBL/GenBank/DDBJ databases">
        <authorList>
            <person name="Alioto T."/>
            <person name="Alioto T."/>
            <person name="Gomez Garrido J."/>
        </authorList>
    </citation>
    <scope>NUCLEOTIDE SEQUENCE</scope>
</reference>
<keyword evidence="1" id="KW-0472">Membrane</keyword>
<organism evidence="2">
    <name type="scientific">Cacopsylla melanoneura</name>
    <dbReference type="NCBI Taxonomy" id="428564"/>
    <lineage>
        <taxon>Eukaryota</taxon>
        <taxon>Metazoa</taxon>
        <taxon>Ecdysozoa</taxon>
        <taxon>Arthropoda</taxon>
        <taxon>Hexapoda</taxon>
        <taxon>Insecta</taxon>
        <taxon>Pterygota</taxon>
        <taxon>Neoptera</taxon>
        <taxon>Paraneoptera</taxon>
        <taxon>Hemiptera</taxon>
        <taxon>Sternorrhyncha</taxon>
        <taxon>Psylloidea</taxon>
        <taxon>Psyllidae</taxon>
        <taxon>Psyllinae</taxon>
        <taxon>Cacopsylla</taxon>
    </lineage>
</organism>
<proteinExistence type="predicted"/>
<name>A0A8D8Q1J7_9HEMI</name>
<accession>A0A8D8Q1J7</accession>
<protein>
    <submittedName>
        <fullName evidence="2">Uncharacterized protein</fullName>
    </submittedName>
</protein>
<dbReference type="EMBL" id="HBUF01051920">
    <property type="protein sequence ID" value="CAG6622134.1"/>
    <property type="molecule type" value="Transcribed_RNA"/>
</dbReference>
<keyword evidence="1" id="KW-1133">Transmembrane helix</keyword>
<evidence type="ECO:0000256" key="1">
    <source>
        <dbReference type="SAM" id="Phobius"/>
    </source>
</evidence>
<evidence type="ECO:0000313" key="2">
    <source>
        <dbReference type="EMBL" id="CAG6622134.1"/>
    </source>
</evidence>
<keyword evidence="1" id="KW-0812">Transmembrane</keyword>